<evidence type="ECO:0000313" key="1">
    <source>
        <dbReference type="EMBL" id="RNM07703.1"/>
    </source>
</evidence>
<dbReference type="RefSeq" id="WP_123252330.1">
    <property type="nucleotide sequence ID" value="NZ_RJLR01000012.1"/>
</dbReference>
<dbReference type="Pfam" id="PF11863">
    <property type="entry name" value="DUF3383"/>
    <property type="match status" value="1"/>
</dbReference>
<sequence length="384" mass="41656">MSYSVDNIIPINLLLTPSGLGYADFSSALVFADASDLVNGVTFAADTYRDYSSLSGVAADFKTGSDVYRIATRYFANIPKPPTITVWMKNATDTPLEIINSANDKIWRYHYFLKNADVAASSLPDLSDWSDAASHPLWLTFSADDIIDQNVTNDVISTLKAKGNRHVFAGYKSAASVTADASQAYAMVQLAAAFHKFRPTGNNTAITGEYQVLPGISGDDLTTSAYNALKAKSAVFFTKIELAGSTDNSRVINSRSMSSYGEFIDDVINLDVLKNHIQVDGYNYIAGAGSKRALTPRDYAGLLNTITATCKRFFDNGVLGQGSYVDPDSGETRVAKFGFVLRSAPEDVLNLTSEQRKLRQYPPTSLLVILARAGHVAEINVNVE</sequence>
<gene>
    <name evidence="1" type="ORF">EF878_07130</name>
</gene>
<dbReference type="InterPro" id="IPR021808">
    <property type="entry name" value="DUF3383"/>
</dbReference>
<dbReference type="EMBL" id="RJLR01000012">
    <property type="protein sequence ID" value="RNM07703.1"/>
    <property type="molecule type" value="Genomic_DNA"/>
</dbReference>
<comment type="caution">
    <text evidence="1">The sequence shown here is derived from an EMBL/GenBank/DDBJ whole genome shotgun (WGS) entry which is preliminary data.</text>
</comment>
<proteinExistence type="predicted"/>
<name>A0A3N0G5D4_9GAMM</name>
<dbReference type="OrthoDB" id="6470781at2"/>
<evidence type="ECO:0000313" key="2">
    <source>
        <dbReference type="Proteomes" id="UP000276061"/>
    </source>
</evidence>
<dbReference type="Proteomes" id="UP000276061">
    <property type="component" value="Unassembled WGS sequence"/>
</dbReference>
<dbReference type="AlphaFoldDB" id="A0A3N0G5D4"/>
<accession>A0A3N0G5D4</accession>
<organism evidence="1 2">
    <name type="scientific">Dickeya undicola</name>
    <dbReference type="NCBI Taxonomy" id="1577887"/>
    <lineage>
        <taxon>Bacteria</taxon>
        <taxon>Pseudomonadati</taxon>
        <taxon>Pseudomonadota</taxon>
        <taxon>Gammaproteobacteria</taxon>
        <taxon>Enterobacterales</taxon>
        <taxon>Pectobacteriaceae</taxon>
        <taxon>Dickeya</taxon>
    </lineage>
</organism>
<reference evidence="1 2" key="1">
    <citation type="submission" date="2018-11" db="EMBL/GenBank/DDBJ databases">
        <title>Characterization of surface water Dickeya isolates.</title>
        <authorList>
            <person name="Van Gijsegem F."/>
            <person name="Pedron J."/>
        </authorList>
    </citation>
    <scope>NUCLEOTIDE SEQUENCE [LARGE SCALE GENOMIC DNA]</scope>
    <source>
        <strain evidence="1 2">FVG1-MFV-O17</strain>
    </source>
</reference>
<protein>
    <submittedName>
        <fullName evidence="1">DUF3383 family protein</fullName>
    </submittedName>
</protein>